<dbReference type="EMBL" id="CAMKVN010000827">
    <property type="protein sequence ID" value="CAI2171504.1"/>
    <property type="molecule type" value="Genomic_DNA"/>
</dbReference>
<dbReference type="Proteomes" id="UP001153678">
    <property type="component" value="Unassembled WGS sequence"/>
</dbReference>
<comment type="caution">
    <text evidence="1">The sequence shown here is derived from an EMBL/GenBank/DDBJ whole genome shotgun (WGS) entry which is preliminary data.</text>
</comment>
<organism evidence="1 2">
    <name type="scientific">Funneliformis geosporum</name>
    <dbReference type="NCBI Taxonomy" id="1117311"/>
    <lineage>
        <taxon>Eukaryota</taxon>
        <taxon>Fungi</taxon>
        <taxon>Fungi incertae sedis</taxon>
        <taxon>Mucoromycota</taxon>
        <taxon>Glomeromycotina</taxon>
        <taxon>Glomeromycetes</taxon>
        <taxon>Glomerales</taxon>
        <taxon>Glomeraceae</taxon>
        <taxon>Funneliformis</taxon>
    </lineage>
</organism>
<reference evidence="1" key="1">
    <citation type="submission" date="2022-08" db="EMBL/GenBank/DDBJ databases">
        <authorList>
            <person name="Kallberg Y."/>
            <person name="Tangrot J."/>
            <person name="Rosling A."/>
        </authorList>
    </citation>
    <scope>NUCLEOTIDE SEQUENCE</scope>
    <source>
        <strain evidence="1">Wild A</strain>
    </source>
</reference>
<proteinExistence type="predicted"/>
<keyword evidence="2" id="KW-1185">Reference proteome</keyword>
<evidence type="ECO:0000313" key="1">
    <source>
        <dbReference type="EMBL" id="CAI2171504.1"/>
    </source>
</evidence>
<evidence type="ECO:0000313" key="2">
    <source>
        <dbReference type="Proteomes" id="UP001153678"/>
    </source>
</evidence>
<sequence>MVEKYPLFKSSELANSILLPHPDGPTNAANCAYAKIRPDDMAPKNTTIKVDRQTYDLT</sequence>
<protein>
    <submittedName>
        <fullName evidence="1">16012_t:CDS:1</fullName>
    </submittedName>
</protein>
<name>A0A9W4SLN4_9GLOM</name>
<accession>A0A9W4SLN4</accession>
<gene>
    <name evidence="1" type="ORF">FWILDA_LOCUS5113</name>
</gene>
<dbReference type="AlphaFoldDB" id="A0A9W4SLN4"/>